<dbReference type="EMBL" id="CP014587">
    <property type="protein sequence ID" value="ANZ77662.1"/>
    <property type="molecule type" value="Genomic_DNA"/>
</dbReference>
<evidence type="ECO:0000256" key="1">
    <source>
        <dbReference type="ARBA" id="ARBA00004123"/>
    </source>
</evidence>
<evidence type="ECO:0000256" key="4">
    <source>
        <dbReference type="ARBA" id="ARBA00020634"/>
    </source>
</evidence>
<dbReference type="FunFam" id="3.10.450.580:FF:000004">
    <property type="entry name" value="Mediator of RNA polymerase II transcription subunit 6"/>
    <property type="match status" value="1"/>
</dbReference>
<evidence type="ECO:0000256" key="10">
    <source>
        <dbReference type="ARBA" id="ARBA00031259"/>
    </source>
</evidence>
<dbReference type="PANTHER" id="PTHR13104">
    <property type="entry name" value="MED-6-RELATED"/>
    <property type="match status" value="1"/>
</dbReference>
<dbReference type="GO" id="GO:0006357">
    <property type="term" value="P:regulation of transcription by RNA polymerase II"/>
    <property type="evidence" value="ECO:0007669"/>
    <property type="project" value="InterPro"/>
</dbReference>
<keyword evidence="6 11" id="KW-0010">Activator</keyword>
<evidence type="ECO:0000256" key="3">
    <source>
        <dbReference type="ARBA" id="ARBA00011837"/>
    </source>
</evidence>
<keyword evidence="13" id="KW-1185">Reference proteome</keyword>
<name>A0A1B2JI59_PICPA</name>
<reference evidence="12 13" key="1">
    <citation type="submission" date="2016-02" db="EMBL/GenBank/DDBJ databases">
        <title>Comparative genomic and transcriptomic foundation for Pichia pastoris.</title>
        <authorList>
            <person name="Love K.R."/>
            <person name="Shah K.A."/>
            <person name="Whittaker C.A."/>
            <person name="Wu J."/>
            <person name="Bartlett M.C."/>
            <person name="Ma D."/>
            <person name="Leeson R.L."/>
            <person name="Priest M."/>
            <person name="Young S.K."/>
            <person name="Love J.C."/>
        </authorList>
    </citation>
    <scope>NUCLEOTIDE SEQUENCE [LARGE SCALE GENOMIC DNA]</scope>
    <source>
        <strain evidence="12 13">ATCC 28485</strain>
    </source>
</reference>
<comment type="similarity">
    <text evidence="2 11">Belongs to the Mediator complex subunit 6 family.</text>
</comment>
<evidence type="ECO:0000256" key="8">
    <source>
        <dbReference type="ARBA" id="ARBA00023242"/>
    </source>
</evidence>
<dbReference type="GO" id="GO:0016592">
    <property type="term" value="C:mediator complex"/>
    <property type="evidence" value="ECO:0007669"/>
    <property type="project" value="InterPro"/>
</dbReference>
<organism evidence="12 13">
    <name type="scientific">Komagataella pastoris</name>
    <name type="common">Yeast</name>
    <name type="synonym">Pichia pastoris</name>
    <dbReference type="NCBI Taxonomy" id="4922"/>
    <lineage>
        <taxon>Eukaryota</taxon>
        <taxon>Fungi</taxon>
        <taxon>Dikarya</taxon>
        <taxon>Ascomycota</taxon>
        <taxon>Saccharomycotina</taxon>
        <taxon>Pichiomycetes</taxon>
        <taxon>Pichiales</taxon>
        <taxon>Pichiaceae</taxon>
        <taxon>Komagataella</taxon>
    </lineage>
</organism>
<keyword evidence="7 11" id="KW-0804">Transcription</keyword>
<dbReference type="Gene3D" id="3.10.450.580">
    <property type="entry name" value="Mediator complex, subunit Med6"/>
    <property type="match status" value="1"/>
</dbReference>
<evidence type="ECO:0000256" key="2">
    <source>
        <dbReference type="ARBA" id="ARBA00007526"/>
    </source>
</evidence>
<keyword evidence="8 11" id="KW-0539">Nucleus</keyword>
<comment type="subunit">
    <text evidence="3 11">Component of the Mediator complex.</text>
</comment>
<evidence type="ECO:0000256" key="11">
    <source>
        <dbReference type="PIRNR" id="PIRNR013286"/>
    </source>
</evidence>
<dbReference type="InterPro" id="IPR016612">
    <property type="entry name" value="Mediator_Med6_fun"/>
</dbReference>
<evidence type="ECO:0000313" key="12">
    <source>
        <dbReference type="EMBL" id="ANZ77662.1"/>
    </source>
</evidence>
<dbReference type="PIRSF" id="PIRSF013286">
    <property type="entry name" value="MED6_fungi"/>
    <property type="match status" value="1"/>
</dbReference>
<sequence>MERKIVSLQISRLKHLTSQKELIYPLHTQQPDMNTTPLDELQWKSPEWIQTFGLRTDNVLEYFSQSPFFDRSSNNQVLKMQSQFNEQFQIQLQQNPHFLQQELKKMKGVEFIVAYTQEPNFWVIRKQSRKSPNETDALNDYYIIGANVYMAPILNDVISSRLLSTTLALRKAMNTLHQMPKFSPTEGHYYHQDTDPYLGDKSKPGTIINTPNIGTTVSNTNLNTPSDKEVADRNTNSSTLISLLNML</sequence>
<dbReference type="InterPro" id="IPR007018">
    <property type="entry name" value="Mediator_Med6"/>
</dbReference>
<dbReference type="AlphaFoldDB" id="A0A1B2JI59"/>
<dbReference type="GO" id="GO:0003712">
    <property type="term" value="F:transcription coregulator activity"/>
    <property type="evidence" value="ECO:0007669"/>
    <property type="project" value="InterPro"/>
</dbReference>
<evidence type="ECO:0000256" key="7">
    <source>
        <dbReference type="ARBA" id="ARBA00023163"/>
    </source>
</evidence>
<protein>
    <recommendedName>
        <fullName evidence="4 11">Mediator of RNA polymerase II transcription subunit 6</fullName>
    </recommendedName>
    <alternativeName>
        <fullName evidence="10 11">Mediator complex subunit 6</fullName>
    </alternativeName>
</protein>
<comment type="subcellular location">
    <subcellularLocation>
        <location evidence="1 11">Nucleus</location>
    </subcellularLocation>
</comment>
<dbReference type="Proteomes" id="UP000094565">
    <property type="component" value="Chromosome 4"/>
</dbReference>
<keyword evidence="5 11" id="KW-0805">Transcription regulation</keyword>
<dbReference type="OrthoDB" id="344220at2759"/>
<evidence type="ECO:0000256" key="6">
    <source>
        <dbReference type="ARBA" id="ARBA00023159"/>
    </source>
</evidence>
<dbReference type="Pfam" id="PF04934">
    <property type="entry name" value="Med6"/>
    <property type="match status" value="1"/>
</dbReference>
<evidence type="ECO:0000256" key="5">
    <source>
        <dbReference type="ARBA" id="ARBA00023015"/>
    </source>
</evidence>
<evidence type="ECO:0000313" key="13">
    <source>
        <dbReference type="Proteomes" id="UP000094565"/>
    </source>
</evidence>
<evidence type="ECO:0000256" key="9">
    <source>
        <dbReference type="ARBA" id="ARBA00025687"/>
    </source>
</evidence>
<gene>
    <name evidence="12" type="primary">MED6</name>
    <name evidence="12" type="ORF">ATY40_BA7505118</name>
</gene>
<comment type="function">
    <text evidence="9">Component of the Mediator complex, a coactivator involved in the regulated transcription of nearly all RNA polymerase II-dependent genes. Mediator functions as a bridge to convey information from gene-specific regulatory proteins to the basal RNA polymerase II transcription machinery. Mediator is recruited to promoters by direct interactions with regulatory proteins and serves as a scaffold for the assembly of a functional preinitiation complex with RNA polymerase II and the general transcription factors.</text>
</comment>
<accession>A0A1B2JI59</accession>
<proteinExistence type="inferred from homology"/>
<dbReference type="InterPro" id="IPR038566">
    <property type="entry name" value="Mediator_Med6_sf"/>
</dbReference>